<dbReference type="SUPFAM" id="SSF48576">
    <property type="entry name" value="Terpenoid synthases"/>
    <property type="match status" value="1"/>
</dbReference>
<keyword evidence="4" id="KW-0479">Metal-binding</keyword>
<dbReference type="CDD" id="cd00685">
    <property type="entry name" value="Trans_IPPS_HT"/>
    <property type="match status" value="1"/>
</dbReference>
<gene>
    <name evidence="7" type="primary">ispB</name>
    <name evidence="7" type="ordered locus">RAF_ORF0682</name>
</gene>
<dbReference type="SFLD" id="SFLDS00005">
    <property type="entry name" value="Isoprenoid_Synthase_Type_I"/>
    <property type="match status" value="1"/>
</dbReference>
<comment type="cofactor">
    <cofactor evidence="1">
        <name>Mg(2+)</name>
        <dbReference type="ChEBI" id="CHEBI:18420"/>
    </cofactor>
</comment>
<evidence type="ECO:0000313" key="8">
    <source>
        <dbReference type="Proteomes" id="UP000002305"/>
    </source>
</evidence>
<dbReference type="AlphaFoldDB" id="C3PNR4"/>
<evidence type="ECO:0000256" key="3">
    <source>
        <dbReference type="ARBA" id="ARBA00022679"/>
    </source>
</evidence>
<dbReference type="Gene3D" id="1.10.600.10">
    <property type="entry name" value="Farnesyl Diphosphate Synthase"/>
    <property type="match status" value="1"/>
</dbReference>
<keyword evidence="3 6" id="KW-0808">Transferase</keyword>
<keyword evidence="8" id="KW-1185">Reference proteome</keyword>
<evidence type="ECO:0000313" key="7">
    <source>
        <dbReference type="EMBL" id="ACP53574.1"/>
    </source>
</evidence>
<dbReference type="GO" id="GO:0046872">
    <property type="term" value="F:metal ion binding"/>
    <property type="evidence" value="ECO:0007669"/>
    <property type="project" value="UniProtKB-KW"/>
</dbReference>
<evidence type="ECO:0000256" key="1">
    <source>
        <dbReference type="ARBA" id="ARBA00001946"/>
    </source>
</evidence>
<accession>C3PNR4</accession>
<dbReference type="InterPro" id="IPR000092">
    <property type="entry name" value="Polyprenyl_synt"/>
</dbReference>
<dbReference type="EMBL" id="CP001612">
    <property type="protein sequence ID" value="ACP53574.1"/>
    <property type="molecule type" value="Genomic_DNA"/>
</dbReference>
<dbReference type="Proteomes" id="UP000002305">
    <property type="component" value="Chromosome"/>
</dbReference>
<reference evidence="7 8" key="1">
    <citation type="journal article" date="2009" name="BMC Genomics">
        <title>Analysis of the Rickettsia africae genome reveals that virulence acquisition in Rickettsia species may be explained by genome reduction.</title>
        <authorList>
            <person name="Fournier P.-E."/>
            <person name="El Karkouri K."/>
            <person name="Leroy Q."/>
            <person name="Robert C."/>
            <person name="Giumelli B."/>
            <person name="Renesto P."/>
            <person name="Socolovschi C."/>
            <person name="Parola P."/>
            <person name="Audic S."/>
            <person name="Raoult D."/>
        </authorList>
    </citation>
    <scope>NUCLEOTIDE SEQUENCE [LARGE SCALE GENOMIC DNA]</scope>
    <source>
        <strain evidence="7 8">ESF-5</strain>
    </source>
</reference>
<dbReference type="InterPro" id="IPR033749">
    <property type="entry name" value="Polyprenyl_synt_CS"/>
</dbReference>
<protein>
    <submittedName>
        <fullName evidence="7">Octaprenyl-diphosphate synthase</fullName>
        <ecNumber evidence="7">2.5.1.-</ecNumber>
    </submittedName>
</protein>
<evidence type="ECO:0000256" key="6">
    <source>
        <dbReference type="RuleBase" id="RU004466"/>
    </source>
</evidence>
<sequence length="371" mass="42171">MNFVNHHCKQLKGAWQSQGFGMRLLSQNFQFFLAMTEQPIKIPTMNIIVEIQQDLKDEVTKLNNLIISCLKSDEELIEKVGKYLLEAGGKRIRPLLTIITAKMFDYKGDNHIKLASAVEFIHTATLLHDDVVDDSTLRRFKPTANVIWGSKTSILVGDFLFSQSFKLMVASGSIKAMNVLAKASAIISEGEVVQLVKLNERRIITIDEYQQIVKSKTAELFGTACAVGAIIAEQVDHISKDMQDFGKLLGTIFQVIDDLLDYLGNDKQVGKNIGDDFLEGKVTLPLIFLYNKLAQDKQLWLENIIKCDKRTKDDFVKIHDLMVKHEIYNETVNYLSNLENAASKLLNKIPVQNIYKDYLFSIIKFILERSY</sequence>
<keyword evidence="5" id="KW-0460">Magnesium</keyword>
<dbReference type="KEGG" id="raf:RAF_ORF0682"/>
<dbReference type="HOGENOM" id="CLU_014015_2_0_5"/>
<name>C3PNR4_RICAE</name>
<organism evidence="7 8">
    <name type="scientific">Rickettsia africae (strain ESF-5)</name>
    <dbReference type="NCBI Taxonomy" id="347255"/>
    <lineage>
        <taxon>Bacteria</taxon>
        <taxon>Pseudomonadati</taxon>
        <taxon>Pseudomonadota</taxon>
        <taxon>Alphaproteobacteria</taxon>
        <taxon>Rickettsiales</taxon>
        <taxon>Rickettsiaceae</taxon>
        <taxon>Rickettsieae</taxon>
        <taxon>Rickettsia</taxon>
        <taxon>spotted fever group</taxon>
    </lineage>
</organism>
<evidence type="ECO:0000256" key="5">
    <source>
        <dbReference type="ARBA" id="ARBA00022842"/>
    </source>
</evidence>
<dbReference type="PANTHER" id="PTHR12001:SF69">
    <property type="entry name" value="ALL TRANS-POLYPRENYL-DIPHOSPHATE SYNTHASE PDSS1"/>
    <property type="match status" value="1"/>
</dbReference>
<dbReference type="PROSITE" id="PS00444">
    <property type="entry name" value="POLYPRENYL_SYNTHASE_2"/>
    <property type="match status" value="1"/>
</dbReference>
<evidence type="ECO:0000256" key="2">
    <source>
        <dbReference type="ARBA" id="ARBA00006706"/>
    </source>
</evidence>
<dbReference type="GO" id="GO:0004659">
    <property type="term" value="F:prenyltransferase activity"/>
    <property type="evidence" value="ECO:0007669"/>
    <property type="project" value="InterPro"/>
</dbReference>
<proteinExistence type="inferred from homology"/>
<dbReference type="InterPro" id="IPR008949">
    <property type="entry name" value="Isoprenoid_synthase_dom_sf"/>
</dbReference>
<comment type="similarity">
    <text evidence="2 6">Belongs to the FPP/GGPP synthase family.</text>
</comment>
<dbReference type="PANTHER" id="PTHR12001">
    <property type="entry name" value="GERANYLGERANYL PYROPHOSPHATE SYNTHASE"/>
    <property type="match status" value="1"/>
</dbReference>
<dbReference type="EC" id="2.5.1.-" evidence="7"/>
<dbReference type="GO" id="GO:0008299">
    <property type="term" value="P:isoprenoid biosynthetic process"/>
    <property type="evidence" value="ECO:0007669"/>
    <property type="project" value="InterPro"/>
</dbReference>
<dbReference type="Pfam" id="PF00348">
    <property type="entry name" value="polyprenyl_synt"/>
    <property type="match status" value="1"/>
</dbReference>
<evidence type="ECO:0000256" key="4">
    <source>
        <dbReference type="ARBA" id="ARBA00022723"/>
    </source>
</evidence>